<evidence type="ECO:0000313" key="2">
    <source>
        <dbReference type="Proteomes" id="UP000828390"/>
    </source>
</evidence>
<dbReference type="AlphaFoldDB" id="A0A9D4CEJ9"/>
<evidence type="ECO:0000313" key="1">
    <source>
        <dbReference type="EMBL" id="KAH3723437.1"/>
    </source>
</evidence>
<keyword evidence="2" id="KW-1185">Reference proteome</keyword>
<accession>A0A9D4CEJ9</accession>
<organism evidence="1 2">
    <name type="scientific">Dreissena polymorpha</name>
    <name type="common">Zebra mussel</name>
    <name type="synonym">Mytilus polymorpha</name>
    <dbReference type="NCBI Taxonomy" id="45954"/>
    <lineage>
        <taxon>Eukaryota</taxon>
        <taxon>Metazoa</taxon>
        <taxon>Spiralia</taxon>
        <taxon>Lophotrochozoa</taxon>
        <taxon>Mollusca</taxon>
        <taxon>Bivalvia</taxon>
        <taxon>Autobranchia</taxon>
        <taxon>Heteroconchia</taxon>
        <taxon>Euheterodonta</taxon>
        <taxon>Imparidentia</taxon>
        <taxon>Neoheterodontei</taxon>
        <taxon>Myida</taxon>
        <taxon>Dreissenoidea</taxon>
        <taxon>Dreissenidae</taxon>
        <taxon>Dreissena</taxon>
    </lineage>
</organism>
<reference evidence="1" key="2">
    <citation type="submission" date="2020-11" db="EMBL/GenBank/DDBJ databases">
        <authorList>
            <person name="McCartney M.A."/>
            <person name="Auch B."/>
            <person name="Kono T."/>
            <person name="Mallez S."/>
            <person name="Becker A."/>
            <person name="Gohl D.M."/>
            <person name="Silverstein K.A.T."/>
            <person name="Koren S."/>
            <person name="Bechman K.B."/>
            <person name="Herman A."/>
            <person name="Abrahante J.E."/>
            <person name="Garbe J."/>
        </authorList>
    </citation>
    <scope>NUCLEOTIDE SEQUENCE</scope>
    <source>
        <strain evidence="1">Duluth1</strain>
        <tissue evidence="1">Whole animal</tissue>
    </source>
</reference>
<dbReference type="EMBL" id="JAIWYP010000012">
    <property type="protein sequence ID" value="KAH3723437.1"/>
    <property type="molecule type" value="Genomic_DNA"/>
</dbReference>
<dbReference type="Proteomes" id="UP000828390">
    <property type="component" value="Unassembled WGS sequence"/>
</dbReference>
<gene>
    <name evidence="1" type="ORF">DPMN_049225</name>
</gene>
<name>A0A9D4CEJ9_DREPO</name>
<comment type="caution">
    <text evidence="1">The sequence shown here is derived from an EMBL/GenBank/DDBJ whole genome shotgun (WGS) entry which is preliminary data.</text>
</comment>
<proteinExistence type="predicted"/>
<sequence length="136" mass="14800">MRLHATFVNAGSIGFVGLIRISNEAYRQAKRGDDVLHFICRQCEERNWPEITDADEGDITSTDQQWMDNSTSTDVSSIAADTDVSSIAAATDVSSIAAAADVSSIAADLEPLDGTFNITQRTFDVTMEPTETFVYI</sequence>
<reference evidence="1" key="1">
    <citation type="journal article" date="2019" name="bioRxiv">
        <title>The Genome of the Zebra Mussel, Dreissena polymorpha: A Resource for Invasive Species Research.</title>
        <authorList>
            <person name="McCartney M.A."/>
            <person name="Auch B."/>
            <person name="Kono T."/>
            <person name="Mallez S."/>
            <person name="Zhang Y."/>
            <person name="Obille A."/>
            <person name="Becker A."/>
            <person name="Abrahante J.E."/>
            <person name="Garbe J."/>
            <person name="Badalamenti J.P."/>
            <person name="Herman A."/>
            <person name="Mangelson H."/>
            <person name="Liachko I."/>
            <person name="Sullivan S."/>
            <person name="Sone E.D."/>
            <person name="Koren S."/>
            <person name="Silverstein K.A.T."/>
            <person name="Beckman K.B."/>
            <person name="Gohl D.M."/>
        </authorList>
    </citation>
    <scope>NUCLEOTIDE SEQUENCE</scope>
    <source>
        <strain evidence="1">Duluth1</strain>
        <tissue evidence="1">Whole animal</tissue>
    </source>
</reference>
<protein>
    <submittedName>
        <fullName evidence="1">Uncharacterized protein</fullName>
    </submittedName>
</protein>